<sequence length="118" mass="13500">MIAIVFEVWPAEGQKDRYLDLAARLREDLEQMDGFISVERFQSLTDPGKLLSISIWRDEAAVAGWRAFARHRAAQRAGRQGIFSDYRLRVAAVLRDYGMNERREEAPADSIANYAPEI</sequence>
<dbReference type="Pfam" id="PF03992">
    <property type="entry name" value="ABM"/>
    <property type="match status" value="1"/>
</dbReference>
<dbReference type="Proteomes" id="UP000480266">
    <property type="component" value="Unassembled WGS sequence"/>
</dbReference>
<feature type="domain" description="ABM" evidence="1">
    <location>
        <begin position="1"/>
        <end position="90"/>
    </location>
</feature>
<keyword evidence="2" id="KW-0503">Monooxygenase</keyword>
<comment type="caution">
    <text evidence="2">The sequence shown here is derived from an EMBL/GenBank/DDBJ whole genome shotgun (WGS) entry which is preliminary data.</text>
</comment>
<dbReference type="SUPFAM" id="SSF54909">
    <property type="entry name" value="Dimeric alpha+beta barrel"/>
    <property type="match status" value="1"/>
</dbReference>
<dbReference type="EMBL" id="JAAMRR010001044">
    <property type="protein sequence ID" value="NGX97469.1"/>
    <property type="molecule type" value="Genomic_DNA"/>
</dbReference>
<dbReference type="PROSITE" id="PS51725">
    <property type="entry name" value="ABM"/>
    <property type="match status" value="1"/>
</dbReference>
<accession>A0A7C9VJE8</accession>
<reference evidence="2" key="1">
    <citation type="submission" date="2020-02" db="EMBL/GenBank/DDBJ databases">
        <title>Draft genome sequence of Candidatus Afipia apatlaquensis IBT-C3, a potential strain for decolorization of textile dyes.</title>
        <authorList>
            <person name="Sanchez-Reyes A."/>
            <person name="Breton-Deval L."/>
            <person name="Mangelson H."/>
            <person name="Sanchez-Flores A."/>
        </authorList>
    </citation>
    <scope>NUCLEOTIDE SEQUENCE [LARGE SCALE GENOMIC DNA]</scope>
    <source>
        <strain evidence="2">IBT-C3</strain>
    </source>
</reference>
<organism evidence="2 3">
    <name type="scientific">Candidatus Afipia apatlaquensis</name>
    <dbReference type="NCBI Taxonomy" id="2712852"/>
    <lineage>
        <taxon>Bacteria</taxon>
        <taxon>Pseudomonadati</taxon>
        <taxon>Pseudomonadota</taxon>
        <taxon>Alphaproteobacteria</taxon>
        <taxon>Hyphomicrobiales</taxon>
        <taxon>Nitrobacteraceae</taxon>
        <taxon>Afipia</taxon>
    </lineage>
</organism>
<dbReference type="InterPro" id="IPR011008">
    <property type="entry name" value="Dimeric_a/b-barrel"/>
</dbReference>
<dbReference type="PANTHER" id="PTHR37811">
    <property type="entry name" value="BLL5343 PROTEIN"/>
    <property type="match status" value="1"/>
</dbReference>
<gene>
    <name evidence="2" type="ORF">G4V63_20380</name>
</gene>
<dbReference type="GO" id="GO:0004497">
    <property type="term" value="F:monooxygenase activity"/>
    <property type="evidence" value="ECO:0007669"/>
    <property type="project" value="UniProtKB-KW"/>
</dbReference>
<dbReference type="Gene3D" id="3.30.70.100">
    <property type="match status" value="1"/>
</dbReference>
<keyword evidence="2" id="KW-0560">Oxidoreductase</keyword>
<dbReference type="InterPro" id="IPR052936">
    <property type="entry name" value="Jasmonate_Hydroxylase-like"/>
</dbReference>
<dbReference type="AlphaFoldDB" id="A0A7C9VJE8"/>
<keyword evidence="3" id="KW-1185">Reference proteome</keyword>
<protein>
    <submittedName>
        <fullName evidence="2">Antibiotic biosynthesis monooxygenase</fullName>
    </submittedName>
</protein>
<dbReference type="InterPro" id="IPR007138">
    <property type="entry name" value="ABM_dom"/>
</dbReference>
<dbReference type="PANTHER" id="PTHR37811:SF2">
    <property type="entry name" value="ABM DOMAIN-CONTAINING PROTEIN"/>
    <property type="match status" value="1"/>
</dbReference>
<evidence type="ECO:0000313" key="2">
    <source>
        <dbReference type="EMBL" id="NGX97469.1"/>
    </source>
</evidence>
<evidence type="ECO:0000259" key="1">
    <source>
        <dbReference type="PROSITE" id="PS51725"/>
    </source>
</evidence>
<proteinExistence type="predicted"/>
<name>A0A7C9VJE8_9BRAD</name>
<evidence type="ECO:0000313" key="3">
    <source>
        <dbReference type="Proteomes" id="UP000480266"/>
    </source>
</evidence>